<dbReference type="InterPro" id="IPR016112">
    <property type="entry name" value="VP_dsDNA_II"/>
</dbReference>
<sequence>MAGGILNLVANNNAAQNVWLNSNPQVTFFKKVYRRHTPFAREMIPLFFKNNVDFGKSACLDIVPNGDLLHRMFLTFEIPKISAGFLNSKNYDIVKAINQINFKDDILYKQIDSCIHNDIIEYQKLMDIISNTYKQYKNDQDDALNAIYSLENKPKSRVSITDLNLDSEINNFILETDSYQHIYQNMYQSAKSNKNPDFNLIKIKLMDKIMLHKKNYFSIYELVKIMTMMDKNIISQIPIINSKQVPNILLWSNMCY</sequence>
<name>H2EB11_9VIRU</name>
<organism evidence="5">
    <name type="scientific">Megavirus courdo7</name>
    <dbReference type="NCBI Taxonomy" id="1128135"/>
    <lineage>
        <taxon>Viruses</taxon>
        <taxon>Varidnaviria</taxon>
        <taxon>Bamfordvirae</taxon>
        <taxon>Nucleocytoviricota</taxon>
        <taxon>Megaviricetes</taxon>
        <taxon>Imitervirales</taxon>
        <taxon>Mimiviridae</taxon>
        <taxon>Megamimivirinae</taxon>
        <taxon>Megavirus</taxon>
    </lineage>
</organism>
<dbReference type="GO" id="GO:0019028">
    <property type="term" value="C:viral capsid"/>
    <property type="evidence" value="ECO:0007669"/>
    <property type="project" value="UniProtKB-KW"/>
</dbReference>
<proteinExistence type="predicted"/>
<reference evidence="5" key="1">
    <citation type="submission" date="2011-10" db="EMBL/GenBank/DDBJ databases">
        <title>Provirophages and transpovirons: unique mobilome of giant viruses.</title>
        <authorList>
            <person name="Desnues C."/>
            <person name="LaScola B."/>
            <person name="Yutin N."/>
            <person name="Fournous G."/>
            <person name="Koonin E."/>
            <person name="Raoult D."/>
        </authorList>
    </citation>
    <scope>NUCLEOTIDE SEQUENCE</scope>
    <source>
        <strain evidence="5">Mv13-c7</strain>
    </source>
</reference>
<dbReference type="SUPFAM" id="SSF49749">
    <property type="entry name" value="Group II dsDNA viruses VP"/>
    <property type="match status" value="1"/>
</dbReference>
<dbReference type="Pfam" id="PF16903">
    <property type="entry name" value="Capsid_N"/>
    <property type="match status" value="1"/>
</dbReference>
<dbReference type="EMBL" id="JN885991">
    <property type="protein sequence ID" value="AEX61584.1"/>
    <property type="molecule type" value="Genomic_DNA"/>
</dbReference>
<evidence type="ECO:0000256" key="3">
    <source>
        <dbReference type="ARBA" id="ARBA00022844"/>
    </source>
</evidence>
<evidence type="ECO:0000256" key="2">
    <source>
        <dbReference type="ARBA" id="ARBA00022561"/>
    </source>
</evidence>
<dbReference type="InterPro" id="IPR031654">
    <property type="entry name" value="Capsid_N"/>
</dbReference>
<evidence type="ECO:0000256" key="1">
    <source>
        <dbReference type="ARBA" id="ARBA00004328"/>
    </source>
</evidence>
<accession>H2EB11</accession>
<feature type="domain" description="Major capsid protein N-terminal" evidence="4">
    <location>
        <begin position="27"/>
        <end position="134"/>
    </location>
</feature>
<keyword evidence="2" id="KW-0167">Capsid protein</keyword>
<keyword evidence="3" id="KW-0946">Virion</keyword>
<comment type="subcellular location">
    <subcellularLocation>
        <location evidence="1">Virion</location>
    </subcellularLocation>
</comment>
<dbReference type="Gene3D" id="2.70.9.10">
    <property type="entry name" value="Adenovirus Type 2 Hexon, domain 4"/>
    <property type="match status" value="1"/>
</dbReference>
<gene>
    <name evidence="5" type="ORF">c7_L521</name>
</gene>
<protein>
    <submittedName>
        <fullName evidence="5">Putative capsid protein 3</fullName>
    </submittedName>
</protein>
<evidence type="ECO:0000259" key="4">
    <source>
        <dbReference type="Pfam" id="PF16903"/>
    </source>
</evidence>
<evidence type="ECO:0000313" key="5">
    <source>
        <dbReference type="EMBL" id="AEX61584.1"/>
    </source>
</evidence>